<dbReference type="PANTHER" id="PTHR40082">
    <property type="entry name" value="BLR5956 PROTEIN"/>
    <property type="match status" value="1"/>
</dbReference>
<dbReference type="RefSeq" id="WP_038241661.1">
    <property type="nucleotide sequence ID" value="NZ_BNER01000001.1"/>
</dbReference>
<dbReference type="EMBL" id="CCDP010000001">
    <property type="protein sequence ID" value="CDQ37902.1"/>
    <property type="molecule type" value="Genomic_DNA"/>
</dbReference>
<dbReference type="AlphaFoldDB" id="A0A024Q6I7"/>
<protein>
    <submittedName>
        <fullName evidence="2">Uroporphyrinogen-III synthase</fullName>
    </submittedName>
</protein>
<dbReference type="eggNOG" id="COG1587">
    <property type="taxonomic scope" value="Bacteria"/>
</dbReference>
<dbReference type="InterPro" id="IPR003754">
    <property type="entry name" value="4pyrrol_synth_uPrphyn_synth"/>
</dbReference>
<dbReference type="STRING" id="1462526.BN990_00168"/>
<dbReference type="OrthoDB" id="9775656at2"/>
<dbReference type="NCBIfam" id="NF004584">
    <property type="entry name" value="PRK05928.2-1"/>
    <property type="match status" value="1"/>
</dbReference>
<accession>A0A024Q6I7</accession>
<dbReference type="Pfam" id="PF02602">
    <property type="entry name" value="HEM4"/>
    <property type="match status" value="1"/>
</dbReference>
<reference evidence="2 3" key="1">
    <citation type="submission" date="2014-03" db="EMBL/GenBank/DDBJ databases">
        <authorList>
            <person name="Urmite Genomes U."/>
        </authorList>
    </citation>
    <scope>NUCLEOTIDE SEQUENCE [LARGE SCALE GENOMIC DNA]</scope>
    <source>
        <strain evidence="2 3">Vm-5</strain>
    </source>
</reference>
<keyword evidence="3" id="KW-1185">Reference proteome</keyword>
<dbReference type="InterPro" id="IPR036108">
    <property type="entry name" value="4pyrrol_syn_uPrphyn_synt_sf"/>
</dbReference>
<comment type="caution">
    <text evidence="2">The sequence shown here is derived from an EMBL/GenBank/DDBJ whole genome shotgun (WGS) entry which is preliminary data.</text>
</comment>
<dbReference type="CDD" id="cd06578">
    <property type="entry name" value="HemD"/>
    <property type="match status" value="1"/>
</dbReference>
<proteinExistence type="predicted"/>
<evidence type="ECO:0000313" key="2">
    <source>
        <dbReference type="EMBL" id="CDQ37902.1"/>
    </source>
</evidence>
<dbReference type="GO" id="GO:0006780">
    <property type="term" value="P:uroporphyrinogen III biosynthetic process"/>
    <property type="evidence" value="ECO:0007669"/>
    <property type="project" value="InterPro"/>
</dbReference>
<reference evidence="3" key="2">
    <citation type="submission" date="2014-05" db="EMBL/GenBank/DDBJ databases">
        <title>Draft genome sequence of Virgibacillus massiliensis Vm-5.</title>
        <authorList>
            <person name="Khelaifia S."/>
            <person name="Croce O."/>
            <person name="Lagier J.C."/>
            <person name="Raoult D."/>
        </authorList>
    </citation>
    <scope>NUCLEOTIDE SEQUENCE [LARGE SCALE GENOMIC DNA]</scope>
    <source>
        <strain evidence="3">Vm-5</strain>
    </source>
</reference>
<evidence type="ECO:0000313" key="3">
    <source>
        <dbReference type="Proteomes" id="UP000028875"/>
    </source>
</evidence>
<dbReference type="GO" id="GO:0004852">
    <property type="term" value="F:uroporphyrinogen-III synthase activity"/>
    <property type="evidence" value="ECO:0007669"/>
    <property type="project" value="InterPro"/>
</dbReference>
<sequence>MSGLANKKVGIAATRKAEEISTLVKKNGGQPSLFSIQGEQVFDDLTCEQNIAALLTESFDYIILTTGIGASSLERIAKEKGYETEFIQKVAATTLAIRGSKTFNWLKQHSLSPDFISSDGTMKDLLATLKKQPNKIGQRVFLQAYNQDDALLKDALQHMGYEVYLAKPYFYRAPNRETLASLQNHIIHQSLDAVIFTSKTQVQNLFNAADERLGQAFNEDVLAVAVGKVTAQELMDRQIAEVFLPTKPKMGRMVVELKQYYQQLIG</sequence>
<dbReference type="PANTHER" id="PTHR40082:SF1">
    <property type="entry name" value="BLR5956 PROTEIN"/>
    <property type="match status" value="1"/>
</dbReference>
<dbReference type="Proteomes" id="UP000028875">
    <property type="component" value="Unassembled WGS sequence"/>
</dbReference>
<organism evidence="2 3">
    <name type="scientific">Virgibacillus massiliensis</name>
    <dbReference type="NCBI Taxonomy" id="1462526"/>
    <lineage>
        <taxon>Bacteria</taxon>
        <taxon>Bacillati</taxon>
        <taxon>Bacillota</taxon>
        <taxon>Bacilli</taxon>
        <taxon>Bacillales</taxon>
        <taxon>Bacillaceae</taxon>
        <taxon>Virgibacillus</taxon>
    </lineage>
</organism>
<gene>
    <name evidence="2" type="ORF">BN990_00168</name>
</gene>
<dbReference type="SUPFAM" id="SSF69618">
    <property type="entry name" value="HemD-like"/>
    <property type="match status" value="1"/>
</dbReference>
<name>A0A024Q6I7_9BACI</name>
<evidence type="ECO:0000259" key="1">
    <source>
        <dbReference type="Pfam" id="PF02602"/>
    </source>
</evidence>
<dbReference type="Gene3D" id="3.40.50.10090">
    <property type="match status" value="2"/>
</dbReference>
<feature type="domain" description="Tetrapyrrole biosynthesis uroporphyrinogen III synthase" evidence="1">
    <location>
        <begin position="19"/>
        <end position="254"/>
    </location>
</feature>
<dbReference type="InterPro" id="IPR039793">
    <property type="entry name" value="UROS/Hem4"/>
</dbReference>